<keyword evidence="1" id="KW-1133">Transmembrane helix</keyword>
<dbReference type="RefSeq" id="WP_157866930.1">
    <property type="nucleotide sequence ID" value="NZ_JYFN01000016.1"/>
</dbReference>
<feature type="transmembrane region" description="Helical" evidence="1">
    <location>
        <begin position="20"/>
        <end position="41"/>
    </location>
</feature>
<gene>
    <name evidence="2" type="ORF">FF36_02519</name>
</gene>
<name>A0A0D8BG09_9ACTN</name>
<accession>A0A0D8BG09</accession>
<keyword evidence="1" id="KW-0472">Membrane</keyword>
<keyword evidence="3" id="KW-1185">Reference proteome</keyword>
<organism evidence="2 3">
    <name type="scientific">Frankia torreyi</name>
    <dbReference type="NCBI Taxonomy" id="1856"/>
    <lineage>
        <taxon>Bacteria</taxon>
        <taxon>Bacillati</taxon>
        <taxon>Actinomycetota</taxon>
        <taxon>Actinomycetes</taxon>
        <taxon>Frankiales</taxon>
        <taxon>Frankiaceae</taxon>
        <taxon>Frankia</taxon>
    </lineage>
</organism>
<evidence type="ECO:0000313" key="3">
    <source>
        <dbReference type="Proteomes" id="UP000032545"/>
    </source>
</evidence>
<protein>
    <submittedName>
        <fullName evidence="2">Uncharacterized protein</fullName>
    </submittedName>
</protein>
<proteinExistence type="predicted"/>
<reference evidence="3" key="1">
    <citation type="submission" date="2015-02" db="EMBL/GenBank/DDBJ databases">
        <title>Draft Genome of Frankia sp. CpI1-S.</title>
        <authorList>
            <person name="Oshone R.T."/>
            <person name="Ngom M."/>
            <person name="Ghodhbane-Gtari F."/>
            <person name="Gtari M."/>
            <person name="Morris K."/>
            <person name="Thomas K."/>
            <person name="Sen A."/>
            <person name="Tisa L.S."/>
        </authorList>
    </citation>
    <scope>NUCLEOTIDE SEQUENCE [LARGE SCALE GENOMIC DNA]</scope>
    <source>
        <strain evidence="3">CpI1-S</strain>
    </source>
</reference>
<evidence type="ECO:0000313" key="2">
    <source>
        <dbReference type="EMBL" id="KJE23091.1"/>
    </source>
</evidence>
<dbReference type="AlphaFoldDB" id="A0A0D8BG09"/>
<sequence>MAVITGILVRVNGESLASAVLAGGAAFGGTFALTLTVITVVRGGTDTDG</sequence>
<dbReference type="EMBL" id="JYFN01000016">
    <property type="protein sequence ID" value="KJE23091.1"/>
    <property type="molecule type" value="Genomic_DNA"/>
</dbReference>
<keyword evidence="1" id="KW-0812">Transmembrane</keyword>
<dbReference type="Proteomes" id="UP000032545">
    <property type="component" value="Unassembled WGS sequence"/>
</dbReference>
<comment type="caution">
    <text evidence="2">The sequence shown here is derived from an EMBL/GenBank/DDBJ whole genome shotgun (WGS) entry which is preliminary data.</text>
</comment>
<evidence type="ECO:0000256" key="1">
    <source>
        <dbReference type="SAM" id="Phobius"/>
    </source>
</evidence>
<reference evidence="2 3" key="2">
    <citation type="journal article" date="2016" name="Genome Announc.">
        <title>Permanent Draft Genome Sequences for Two Variants of Frankia sp. Strain CpI1, the First Frankia Strain Isolated from Root Nodules of Comptonia peregrina.</title>
        <authorList>
            <person name="Oshone R."/>
            <person name="Hurst S.G.IV."/>
            <person name="Abebe-Akele F."/>
            <person name="Simpson S."/>
            <person name="Morris K."/>
            <person name="Thomas W.K."/>
            <person name="Tisa L.S."/>
        </authorList>
    </citation>
    <scope>NUCLEOTIDE SEQUENCE [LARGE SCALE GENOMIC DNA]</scope>
    <source>
        <strain evidence="3">CpI1-S</strain>
    </source>
</reference>
<dbReference type="PATRIC" id="fig|1502723.3.peg.1617"/>